<dbReference type="EMBL" id="LRGB01000652">
    <property type="protein sequence ID" value="KZS17087.1"/>
    <property type="molecule type" value="Genomic_DNA"/>
</dbReference>
<proteinExistence type="predicted"/>
<comment type="caution">
    <text evidence="1">The sequence shown here is derived from an EMBL/GenBank/DDBJ whole genome shotgun (WGS) entry which is preliminary data.</text>
</comment>
<evidence type="ECO:0000313" key="1">
    <source>
        <dbReference type="EMBL" id="KZS17087.1"/>
    </source>
</evidence>
<dbReference type="OrthoDB" id="7763973at2759"/>
<gene>
    <name evidence="1" type="ORF">APZ42_017066</name>
</gene>
<keyword evidence="2" id="KW-1185">Reference proteome</keyword>
<dbReference type="AlphaFoldDB" id="A0A162D5I6"/>
<organism evidence="1 2">
    <name type="scientific">Daphnia magna</name>
    <dbReference type="NCBI Taxonomy" id="35525"/>
    <lineage>
        <taxon>Eukaryota</taxon>
        <taxon>Metazoa</taxon>
        <taxon>Ecdysozoa</taxon>
        <taxon>Arthropoda</taxon>
        <taxon>Crustacea</taxon>
        <taxon>Branchiopoda</taxon>
        <taxon>Diplostraca</taxon>
        <taxon>Cladocera</taxon>
        <taxon>Anomopoda</taxon>
        <taxon>Daphniidae</taxon>
        <taxon>Daphnia</taxon>
    </lineage>
</organism>
<reference evidence="1 2" key="1">
    <citation type="submission" date="2016-03" db="EMBL/GenBank/DDBJ databases">
        <title>EvidentialGene: Evidence-directed Construction of Genes on Genomes.</title>
        <authorList>
            <person name="Gilbert D.G."/>
            <person name="Choi J.-H."/>
            <person name="Mockaitis K."/>
            <person name="Colbourne J."/>
            <person name="Pfrender M."/>
        </authorList>
    </citation>
    <scope>NUCLEOTIDE SEQUENCE [LARGE SCALE GENOMIC DNA]</scope>
    <source>
        <strain evidence="1 2">Xinb3</strain>
        <tissue evidence="1">Complete organism</tissue>
    </source>
</reference>
<protein>
    <submittedName>
        <fullName evidence="1">Uncharacterized protein</fullName>
    </submittedName>
</protein>
<dbReference type="Proteomes" id="UP000076858">
    <property type="component" value="Unassembled WGS sequence"/>
</dbReference>
<evidence type="ECO:0000313" key="2">
    <source>
        <dbReference type="Proteomes" id="UP000076858"/>
    </source>
</evidence>
<sequence length="62" mass="6886">MRKVHGFMRSLKLEPQDLLGLVAVLDTRNQVARITFTSEAYTLSFLSQHSGTGPNLRGNKLA</sequence>
<name>A0A162D5I6_9CRUS</name>
<accession>A0A162D5I6</accession>